<accession>A0A8H6J7J1</accession>
<name>A0A8H6J7J1_9PEZI</name>
<proteinExistence type="predicted"/>
<dbReference type="Proteomes" id="UP000654918">
    <property type="component" value="Unassembled WGS sequence"/>
</dbReference>
<protein>
    <submittedName>
        <fullName evidence="1">Uncharacterized protein</fullName>
    </submittedName>
</protein>
<dbReference type="AlphaFoldDB" id="A0A8H6J7J1"/>
<keyword evidence="2" id="KW-1185">Reference proteome</keyword>
<dbReference type="EMBL" id="WIGO01000609">
    <property type="protein sequence ID" value="KAF6807832.1"/>
    <property type="molecule type" value="Genomic_DNA"/>
</dbReference>
<gene>
    <name evidence="1" type="ORF">CPLU01_15750</name>
</gene>
<sequence length="73" mass="8591">MDISQREFQEGLTYVAVSRVKTIEGVMFEGRFDFEYFRSAVTQTAQDRQTDLMRRLPQHVTRPAQELYPLPHA</sequence>
<comment type="caution">
    <text evidence="1">The sequence shown here is derived from an EMBL/GenBank/DDBJ whole genome shotgun (WGS) entry which is preliminary data.</text>
</comment>
<reference evidence="1" key="1">
    <citation type="journal article" date="2020" name="Phytopathology">
        <title>Genome Sequence Resources of Colletotrichum truncatum, C. plurivorum, C. musicola, and C. sojae: Four Species Pathogenic to Soybean (Glycine max).</title>
        <authorList>
            <person name="Rogerio F."/>
            <person name="Boufleur T.R."/>
            <person name="Ciampi-Guillardi M."/>
            <person name="Sukno S.A."/>
            <person name="Thon M.R."/>
            <person name="Massola Junior N.S."/>
            <person name="Baroncelli R."/>
        </authorList>
    </citation>
    <scope>NUCLEOTIDE SEQUENCE</scope>
    <source>
        <strain evidence="1">LFN00145</strain>
    </source>
</reference>
<evidence type="ECO:0000313" key="2">
    <source>
        <dbReference type="Proteomes" id="UP000654918"/>
    </source>
</evidence>
<evidence type="ECO:0000313" key="1">
    <source>
        <dbReference type="EMBL" id="KAF6807832.1"/>
    </source>
</evidence>
<organism evidence="1 2">
    <name type="scientific">Colletotrichum plurivorum</name>
    <dbReference type="NCBI Taxonomy" id="2175906"/>
    <lineage>
        <taxon>Eukaryota</taxon>
        <taxon>Fungi</taxon>
        <taxon>Dikarya</taxon>
        <taxon>Ascomycota</taxon>
        <taxon>Pezizomycotina</taxon>
        <taxon>Sordariomycetes</taxon>
        <taxon>Hypocreomycetidae</taxon>
        <taxon>Glomerellales</taxon>
        <taxon>Glomerellaceae</taxon>
        <taxon>Colletotrichum</taxon>
        <taxon>Colletotrichum orchidearum species complex</taxon>
    </lineage>
</organism>